<dbReference type="SUPFAM" id="SSF51206">
    <property type="entry name" value="cAMP-binding domain-like"/>
    <property type="match status" value="1"/>
</dbReference>
<accession>A0ABT2TLX9</accession>
<protein>
    <submittedName>
        <fullName evidence="5">Crp/Fnr family transcriptional regulator</fullName>
    </submittedName>
</protein>
<dbReference type="RefSeq" id="WP_158425835.1">
    <property type="nucleotide sequence ID" value="NZ_JAOQJQ010000005.1"/>
</dbReference>
<dbReference type="EMBL" id="JAOQJQ010000005">
    <property type="protein sequence ID" value="MCU6763198.1"/>
    <property type="molecule type" value="Genomic_DNA"/>
</dbReference>
<keyword evidence="2" id="KW-0238">DNA-binding</keyword>
<keyword evidence="6" id="KW-1185">Reference proteome</keyword>
<dbReference type="InterPro" id="IPR012318">
    <property type="entry name" value="HTH_CRP"/>
</dbReference>
<dbReference type="InterPro" id="IPR036388">
    <property type="entry name" value="WH-like_DNA-bd_sf"/>
</dbReference>
<feature type="domain" description="Cyclic nucleotide-binding" evidence="4">
    <location>
        <begin position="12"/>
        <end position="97"/>
    </location>
</feature>
<evidence type="ECO:0000259" key="4">
    <source>
        <dbReference type="PROSITE" id="PS50042"/>
    </source>
</evidence>
<proteinExistence type="predicted"/>
<dbReference type="Pfam" id="PF00027">
    <property type="entry name" value="cNMP_binding"/>
    <property type="match status" value="1"/>
</dbReference>
<dbReference type="CDD" id="cd00038">
    <property type="entry name" value="CAP_ED"/>
    <property type="match status" value="1"/>
</dbReference>
<dbReference type="Pfam" id="PF00325">
    <property type="entry name" value="Crp"/>
    <property type="match status" value="1"/>
</dbReference>
<evidence type="ECO:0000256" key="1">
    <source>
        <dbReference type="ARBA" id="ARBA00023015"/>
    </source>
</evidence>
<evidence type="ECO:0000313" key="5">
    <source>
        <dbReference type="EMBL" id="MCU6763198.1"/>
    </source>
</evidence>
<sequence>MGKESAFNVTNMRNFFSKENMEKLFYKCPSITLKKNEALYTTDQILTDVFWVSEGMVEVFITNEQGHKQVVAFHYPDSIVGEIEALYGDPCGLTCIALKHRTVVHKCNIEVFYHRVLEQGLMRQYVSMLAGKTHANVLQLASVSLDDCEGRVHTYYNSELTHQQLADLIGCSRVQVTRVLNSPRFYDRKKTDKDS</sequence>
<dbReference type="InterPro" id="IPR014710">
    <property type="entry name" value="RmlC-like_jellyroll"/>
</dbReference>
<evidence type="ECO:0000313" key="6">
    <source>
        <dbReference type="Proteomes" id="UP001652442"/>
    </source>
</evidence>
<comment type="caution">
    <text evidence="5">The sequence shown here is derived from an EMBL/GenBank/DDBJ whole genome shotgun (WGS) entry which is preliminary data.</text>
</comment>
<organism evidence="5 6">
    <name type="scientific">Brotonthovivens ammoniilytica</name>
    <dbReference type="NCBI Taxonomy" id="2981725"/>
    <lineage>
        <taxon>Bacteria</taxon>
        <taxon>Bacillati</taxon>
        <taxon>Bacillota</taxon>
        <taxon>Clostridia</taxon>
        <taxon>Lachnospirales</taxon>
        <taxon>Lachnospiraceae</taxon>
        <taxon>Brotonthovivens</taxon>
    </lineage>
</organism>
<dbReference type="Gene3D" id="1.10.10.10">
    <property type="entry name" value="Winged helix-like DNA-binding domain superfamily/Winged helix DNA-binding domain"/>
    <property type="match status" value="1"/>
</dbReference>
<dbReference type="InterPro" id="IPR018490">
    <property type="entry name" value="cNMP-bd_dom_sf"/>
</dbReference>
<dbReference type="Proteomes" id="UP001652442">
    <property type="component" value="Unassembled WGS sequence"/>
</dbReference>
<gene>
    <name evidence="5" type="ORF">OCV88_12825</name>
</gene>
<dbReference type="InterPro" id="IPR000595">
    <property type="entry name" value="cNMP-bd_dom"/>
</dbReference>
<evidence type="ECO:0000256" key="3">
    <source>
        <dbReference type="ARBA" id="ARBA00023163"/>
    </source>
</evidence>
<name>A0ABT2TLX9_9FIRM</name>
<keyword evidence="1" id="KW-0805">Transcription regulation</keyword>
<reference evidence="5 6" key="1">
    <citation type="journal article" date="2021" name="ISME Commun">
        <title>Automated analysis of genomic sequences facilitates high-throughput and comprehensive description of bacteria.</title>
        <authorList>
            <person name="Hitch T.C.A."/>
        </authorList>
    </citation>
    <scope>NUCLEOTIDE SEQUENCE [LARGE SCALE GENOMIC DNA]</scope>
    <source>
        <strain evidence="5 6">Sanger_109</strain>
    </source>
</reference>
<evidence type="ECO:0000256" key="2">
    <source>
        <dbReference type="ARBA" id="ARBA00023125"/>
    </source>
</evidence>
<keyword evidence="3" id="KW-0804">Transcription</keyword>
<dbReference type="PROSITE" id="PS50042">
    <property type="entry name" value="CNMP_BINDING_3"/>
    <property type="match status" value="1"/>
</dbReference>
<dbReference type="Gene3D" id="2.60.120.10">
    <property type="entry name" value="Jelly Rolls"/>
    <property type="match status" value="1"/>
</dbReference>